<feature type="DNA-binding region" description="H-T-H motif" evidence="5">
    <location>
        <begin position="25"/>
        <end position="44"/>
    </location>
</feature>
<accession>A0A076ETC8</accession>
<gene>
    <name evidence="8" type="ORF">EP51_19490</name>
</gene>
<keyword evidence="4" id="KW-0804">Transcription</keyword>
<dbReference type="InterPro" id="IPR039538">
    <property type="entry name" value="BetI_C"/>
</dbReference>
<keyword evidence="3 5" id="KW-0238">DNA-binding</keyword>
<evidence type="ECO:0000256" key="6">
    <source>
        <dbReference type="SAM" id="MobiDB-lite"/>
    </source>
</evidence>
<protein>
    <submittedName>
        <fullName evidence="8">TetR family transcriptional regulator</fullName>
    </submittedName>
</protein>
<dbReference type="InterPro" id="IPR036271">
    <property type="entry name" value="Tet_transcr_reg_TetR-rel_C_sf"/>
</dbReference>
<sequence>MSERRDAILKASATAIAQRGIRGLRVNDVAEVAGVSPGLLYYHFKDRIGLLEAALNYINDRARAYRSEGEGSGDSARDRLTRSLLGEIQDRPEVVENSLAWNELRASAVYEEALREPLARTTAAWVSEIADAIAQAQGTGEIAPSLDPRRTAVTMTALVEGLSGRWLCKEISTEDARSHLLGAIDVVMSEPTHHSDPTHHISDTPITSRPKE</sequence>
<evidence type="ECO:0000256" key="5">
    <source>
        <dbReference type="PROSITE-ProRule" id="PRU00335"/>
    </source>
</evidence>
<dbReference type="InterPro" id="IPR009057">
    <property type="entry name" value="Homeodomain-like_sf"/>
</dbReference>
<dbReference type="PANTHER" id="PTHR30055">
    <property type="entry name" value="HTH-TYPE TRANSCRIPTIONAL REGULATOR RUTR"/>
    <property type="match status" value="1"/>
</dbReference>
<evidence type="ECO:0000259" key="7">
    <source>
        <dbReference type="PROSITE" id="PS50977"/>
    </source>
</evidence>
<dbReference type="Pfam" id="PF00440">
    <property type="entry name" value="TetR_N"/>
    <property type="match status" value="1"/>
</dbReference>
<evidence type="ECO:0000313" key="9">
    <source>
        <dbReference type="Proteomes" id="UP000028488"/>
    </source>
</evidence>
<evidence type="ECO:0000256" key="4">
    <source>
        <dbReference type="ARBA" id="ARBA00023163"/>
    </source>
</evidence>
<evidence type="ECO:0000256" key="3">
    <source>
        <dbReference type="ARBA" id="ARBA00023125"/>
    </source>
</evidence>
<dbReference type="RefSeq" id="WP_037242362.1">
    <property type="nucleotide sequence ID" value="NZ_CP008947.1"/>
</dbReference>
<dbReference type="InterPro" id="IPR001647">
    <property type="entry name" value="HTH_TetR"/>
</dbReference>
<keyword evidence="1" id="KW-0678">Repressor</keyword>
<feature type="domain" description="HTH tetR-type" evidence="7">
    <location>
        <begin position="2"/>
        <end position="62"/>
    </location>
</feature>
<dbReference type="SUPFAM" id="SSF46689">
    <property type="entry name" value="Homeodomain-like"/>
    <property type="match status" value="1"/>
</dbReference>
<evidence type="ECO:0000256" key="2">
    <source>
        <dbReference type="ARBA" id="ARBA00023015"/>
    </source>
</evidence>
<name>A0A076ETC8_RHOOP</name>
<dbReference type="SUPFAM" id="SSF48498">
    <property type="entry name" value="Tetracyclin repressor-like, C-terminal domain"/>
    <property type="match status" value="1"/>
</dbReference>
<dbReference type="PROSITE" id="PS50977">
    <property type="entry name" value="HTH_TETR_2"/>
    <property type="match status" value="1"/>
</dbReference>
<evidence type="ECO:0000313" key="8">
    <source>
        <dbReference type="EMBL" id="AII06699.1"/>
    </source>
</evidence>
<dbReference type="InterPro" id="IPR050109">
    <property type="entry name" value="HTH-type_TetR-like_transc_reg"/>
</dbReference>
<dbReference type="eggNOG" id="COG1309">
    <property type="taxonomic scope" value="Bacteria"/>
</dbReference>
<organism evidence="8 9">
    <name type="scientific">Rhodococcus opacus</name>
    <name type="common">Nocardia opaca</name>
    <dbReference type="NCBI Taxonomy" id="37919"/>
    <lineage>
        <taxon>Bacteria</taxon>
        <taxon>Bacillati</taxon>
        <taxon>Actinomycetota</taxon>
        <taxon>Actinomycetes</taxon>
        <taxon>Mycobacteriales</taxon>
        <taxon>Nocardiaceae</taxon>
        <taxon>Rhodococcus</taxon>
    </lineage>
</organism>
<dbReference type="AlphaFoldDB" id="A0A076ETC8"/>
<dbReference type="GO" id="GO:0003700">
    <property type="term" value="F:DNA-binding transcription factor activity"/>
    <property type="evidence" value="ECO:0007669"/>
    <property type="project" value="TreeGrafter"/>
</dbReference>
<dbReference type="EMBL" id="CP008947">
    <property type="protein sequence ID" value="AII06699.1"/>
    <property type="molecule type" value="Genomic_DNA"/>
</dbReference>
<reference evidence="8 9" key="1">
    <citation type="submission" date="2014-07" db="EMBL/GenBank/DDBJ databases">
        <title>Genome Sequence of Rhodococcus opacus Strain R7, a Biodegrader of Mono- and Polycyclic Aromatic Hydrocarbons.</title>
        <authorList>
            <person name="Di Gennaro P."/>
            <person name="Zampolli J."/>
            <person name="Presti I."/>
            <person name="Cappelletti M."/>
            <person name="D'Ursi P."/>
            <person name="Orro A."/>
            <person name="Mezzelani A."/>
            <person name="Milanesi L."/>
        </authorList>
    </citation>
    <scope>NUCLEOTIDE SEQUENCE [LARGE SCALE GENOMIC DNA]</scope>
    <source>
        <strain evidence="8 9">R7</strain>
    </source>
</reference>
<dbReference type="Pfam" id="PF13977">
    <property type="entry name" value="TetR_C_6"/>
    <property type="match status" value="1"/>
</dbReference>
<dbReference type="GO" id="GO:0000976">
    <property type="term" value="F:transcription cis-regulatory region binding"/>
    <property type="evidence" value="ECO:0007669"/>
    <property type="project" value="TreeGrafter"/>
</dbReference>
<dbReference type="Gene3D" id="1.10.357.10">
    <property type="entry name" value="Tetracycline Repressor, domain 2"/>
    <property type="match status" value="1"/>
</dbReference>
<evidence type="ECO:0000256" key="1">
    <source>
        <dbReference type="ARBA" id="ARBA00022491"/>
    </source>
</evidence>
<dbReference type="Proteomes" id="UP000028488">
    <property type="component" value="Chromosome"/>
</dbReference>
<keyword evidence="2" id="KW-0805">Transcription regulation</keyword>
<dbReference type="PANTHER" id="PTHR30055:SF220">
    <property type="entry name" value="TETR-FAMILY REGULATORY PROTEIN"/>
    <property type="match status" value="1"/>
</dbReference>
<dbReference type="PRINTS" id="PR00455">
    <property type="entry name" value="HTHTETR"/>
</dbReference>
<feature type="compositionally biased region" description="Basic and acidic residues" evidence="6">
    <location>
        <begin position="191"/>
        <end position="202"/>
    </location>
</feature>
<feature type="region of interest" description="Disordered" evidence="6">
    <location>
        <begin position="189"/>
        <end position="212"/>
    </location>
</feature>
<proteinExistence type="predicted"/>